<name>A0A9N9F916_FUNMO</name>
<proteinExistence type="predicted"/>
<dbReference type="AlphaFoldDB" id="A0A9N9F916"/>
<evidence type="ECO:0000313" key="3">
    <source>
        <dbReference type="Proteomes" id="UP000789375"/>
    </source>
</evidence>
<feature type="region of interest" description="Disordered" evidence="1">
    <location>
        <begin position="1"/>
        <end position="22"/>
    </location>
</feature>
<protein>
    <submittedName>
        <fullName evidence="2">2737_t:CDS:1</fullName>
    </submittedName>
</protein>
<accession>A0A9N9F916</accession>
<keyword evidence="3" id="KW-1185">Reference proteome</keyword>
<evidence type="ECO:0000256" key="1">
    <source>
        <dbReference type="SAM" id="MobiDB-lite"/>
    </source>
</evidence>
<feature type="compositionally biased region" description="Basic and acidic residues" evidence="1">
    <location>
        <begin position="1"/>
        <end position="12"/>
    </location>
</feature>
<comment type="caution">
    <text evidence="2">The sequence shown here is derived from an EMBL/GenBank/DDBJ whole genome shotgun (WGS) entry which is preliminary data.</text>
</comment>
<sequence>MHKKGITEEVAKKRTRRAVKHQRAVVGASWEAIKAKRNQKPELAQVASRGSKISKQQARGAQQKVSAKSR</sequence>
<evidence type="ECO:0000313" key="2">
    <source>
        <dbReference type="EMBL" id="CAG8517753.1"/>
    </source>
</evidence>
<feature type="region of interest" description="Disordered" evidence="1">
    <location>
        <begin position="40"/>
        <end position="70"/>
    </location>
</feature>
<reference evidence="2" key="1">
    <citation type="submission" date="2021-06" db="EMBL/GenBank/DDBJ databases">
        <authorList>
            <person name="Kallberg Y."/>
            <person name="Tangrot J."/>
            <person name="Rosling A."/>
        </authorList>
    </citation>
    <scope>NUCLEOTIDE SEQUENCE</scope>
    <source>
        <strain evidence="2">87-6 pot B 2015</strain>
    </source>
</reference>
<organism evidence="2 3">
    <name type="scientific">Funneliformis mosseae</name>
    <name type="common">Endomycorrhizal fungus</name>
    <name type="synonym">Glomus mosseae</name>
    <dbReference type="NCBI Taxonomy" id="27381"/>
    <lineage>
        <taxon>Eukaryota</taxon>
        <taxon>Fungi</taxon>
        <taxon>Fungi incertae sedis</taxon>
        <taxon>Mucoromycota</taxon>
        <taxon>Glomeromycotina</taxon>
        <taxon>Glomeromycetes</taxon>
        <taxon>Glomerales</taxon>
        <taxon>Glomeraceae</taxon>
        <taxon>Funneliformis</taxon>
    </lineage>
</organism>
<gene>
    <name evidence="2" type="ORF">FMOSSE_LOCUS4870</name>
</gene>
<dbReference type="Gene3D" id="6.10.10.140">
    <property type="match status" value="1"/>
</dbReference>
<dbReference type="EMBL" id="CAJVPP010000861">
    <property type="protein sequence ID" value="CAG8517753.1"/>
    <property type="molecule type" value="Genomic_DNA"/>
</dbReference>
<dbReference type="Proteomes" id="UP000789375">
    <property type="component" value="Unassembled WGS sequence"/>
</dbReference>
<feature type="compositionally biased region" description="Polar residues" evidence="1">
    <location>
        <begin position="51"/>
        <end position="70"/>
    </location>
</feature>
<feature type="compositionally biased region" description="Basic residues" evidence="1">
    <location>
        <begin position="13"/>
        <end position="22"/>
    </location>
</feature>